<dbReference type="SUPFAM" id="SSF53098">
    <property type="entry name" value="Ribonuclease H-like"/>
    <property type="match status" value="1"/>
</dbReference>
<proteinExistence type="predicted"/>
<feature type="domain" description="Gfd2/YDR514C-like C-terminal" evidence="2">
    <location>
        <begin position="331"/>
        <end position="502"/>
    </location>
</feature>
<dbReference type="GO" id="GO:0003676">
    <property type="term" value="F:nucleic acid binding"/>
    <property type="evidence" value="ECO:0007669"/>
    <property type="project" value="InterPro"/>
</dbReference>
<feature type="compositionally biased region" description="Polar residues" evidence="1">
    <location>
        <begin position="634"/>
        <end position="656"/>
    </location>
</feature>
<dbReference type="PANTHER" id="PTHR28083:SF1">
    <property type="entry name" value="GOOD FOR FULL DBP5 ACTIVITY PROTEIN 2"/>
    <property type="match status" value="1"/>
</dbReference>
<protein>
    <recommendedName>
        <fullName evidence="2">Gfd2/YDR514C-like C-terminal domain-containing protein</fullName>
    </recommendedName>
</protein>
<dbReference type="Gene3D" id="3.30.420.10">
    <property type="entry name" value="Ribonuclease H-like superfamily/Ribonuclease H"/>
    <property type="match status" value="1"/>
</dbReference>
<dbReference type="GO" id="GO:0005634">
    <property type="term" value="C:nucleus"/>
    <property type="evidence" value="ECO:0007669"/>
    <property type="project" value="TreeGrafter"/>
</dbReference>
<evidence type="ECO:0000256" key="1">
    <source>
        <dbReference type="SAM" id="MobiDB-lite"/>
    </source>
</evidence>
<dbReference type="InterPro" id="IPR036397">
    <property type="entry name" value="RNaseH_sf"/>
</dbReference>
<evidence type="ECO:0000313" key="3">
    <source>
        <dbReference type="EMBL" id="RAL59337.1"/>
    </source>
</evidence>
<sequence>MAYRIDRLRALTGQQEVYDNTDMKETKAEIEKTIRTSEEDNTPPTTRASKSKKSKQRRNTPTPQLKEDLSGDGTEDMTAGMRAGMNQSFHDPELGTNDFLEYKGLEYGQLAPEGESFSLWKTVTQYSHLYIGNANRPKVAERFFAEGKCYLQVWDFFYLYRLVEDSNQSPIILVPTKQVEYFLAVINRALGTSLTLPPGSEGEFDVVFNSDGTPYPRYLGRVLNKNMANNLRENVPPRYYKLDGEPPVTKPLVDRSLVAFRAKIEGLNVTARNKKAAHKEKQRVERVAKQQAWKDSTKRVQRYLGLRQRLDSVKPGAHNFAVLNTFYDPDHPSKIITEIGIATLDVLDIINMAPGVLGENWREAIRARHFRIKEHMHFNNKTHVRGCADRFEFGKSEIISMDDAPHIVGTCFKYPFSSPSPSAKLANTKRNIILVGHDVDADIRFLRQIGYEISNLKLHEVCDTTFMWRALKREVNPRSLATILAELGILGWNLHNAGNDAVKQAQNGKDKLKKDRICEAVKEAVELAYEREEGWSSDGSDGGALIIPEQAEAKKTSDSAKKVAAKRAKVTDGDQLWRDGSQAATAAVPTWTANPNSTSALGPTLMPTEGFGYSTDYKSPATLILNSSGTINSKNNSSATVASQAKPQDQGPSSSRTRYDWGLEWATRDTSALPTRISTFATTPTLPNQVSTFAPPSAGITGLEQALQNTTLVERQEQDVLVAKKSADTKWA</sequence>
<dbReference type="OrthoDB" id="5953249at2759"/>
<feature type="region of interest" description="Disordered" evidence="1">
    <location>
        <begin position="1"/>
        <end position="77"/>
    </location>
</feature>
<comment type="caution">
    <text evidence="3">The sequence shown here is derived from an EMBL/GenBank/DDBJ whole genome shotgun (WGS) entry which is preliminary data.</text>
</comment>
<dbReference type="InterPro" id="IPR040151">
    <property type="entry name" value="Gfd2/YDR514C-like"/>
</dbReference>
<dbReference type="InterPro" id="IPR012337">
    <property type="entry name" value="RNaseH-like_sf"/>
</dbReference>
<dbReference type="Proteomes" id="UP000249056">
    <property type="component" value="Unassembled WGS sequence"/>
</dbReference>
<dbReference type="EMBL" id="QKRW01000055">
    <property type="protein sequence ID" value="RAL59337.1"/>
    <property type="molecule type" value="Genomic_DNA"/>
</dbReference>
<dbReference type="Pfam" id="PF21762">
    <property type="entry name" value="DEDDh_C"/>
    <property type="match status" value="1"/>
</dbReference>
<evidence type="ECO:0000259" key="2">
    <source>
        <dbReference type="Pfam" id="PF21762"/>
    </source>
</evidence>
<feature type="compositionally biased region" description="Basic and acidic residues" evidence="1">
    <location>
        <begin position="21"/>
        <end position="38"/>
    </location>
</feature>
<keyword evidence="4" id="KW-1185">Reference proteome</keyword>
<dbReference type="AlphaFoldDB" id="A0A395IG41"/>
<gene>
    <name evidence="3" type="ORF">DID88_006942</name>
</gene>
<dbReference type="InterPro" id="IPR048519">
    <property type="entry name" value="Gfd2/YDR514C-like_C"/>
</dbReference>
<organism evidence="3 4">
    <name type="scientific">Monilinia fructigena</name>
    <dbReference type="NCBI Taxonomy" id="38457"/>
    <lineage>
        <taxon>Eukaryota</taxon>
        <taxon>Fungi</taxon>
        <taxon>Dikarya</taxon>
        <taxon>Ascomycota</taxon>
        <taxon>Pezizomycotina</taxon>
        <taxon>Leotiomycetes</taxon>
        <taxon>Helotiales</taxon>
        <taxon>Sclerotiniaceae</taxon>
        <taxon>Monilinia</taxon>
    </lineage>
</organism>
<name>A0A395IG41_9HELO</name>
<accession>A0A395IG41</accession>
<feature type="compositionally biased region" description="Basic residues" evidence="1">
    <location>
        <begin position="49"/>
        <end position="58"/>
    </location>
</feature>
<feature type="region of interest" description="Disordered" evidence="1">
    <location>
        <begin position="634"/>
        <end position="657"/>
    </location>
</feature>
<reference evidence="3 4" key="1">
    <citation type="submission" date="2018-06" db="EMBL/GenBank/DDBJ databases">
        <title>Genome Sequence of the Brown Rot Fungal Pathogen Monilinia fructigena.</title>
        <authorList>
            <person name="Landi L."/>
            <person name="De Miccolis Angelini R.M."/>
            <person name="Pollastro S."/>
            <person name="Abate D."/>
            <person name="Faretra F."/>
            <person name="Romanazzi G."/>
        </authorList>
    </citation>
    <scope>NUCLEOTIDE SEQUENCE [LARGE SCALE GENOMIC DNA]</scope>
    <source>
        <strain evidence="3 4">Mfrg269</strain>
    </source>
</reference>
<evidence type="ECO:0000313" key="4">
    <source>
        <dbReference type="Proteomes" id="UP000249056"/>
    </source>
</evidence>
<dbReference type="PANTHER" id="PTHR28083">
    <property type="entry name" value="GOOD FOR FULL DBP5 ACTIVITY PROTEIN 2"/>
    <property type="match status" value="1"/>
</dbReference>